<organism evidence="1 2">
    <name type="scientific">Micavibrio aeruginosavorus (strain ARL-13)</name>
    <dbReference type="NCBI Taxonomy" id="856793"/>
    <lineage>
        <taxon>Bacteria</taxon>
        <taxon>Pseudomonadati</taxon>
        <taxon>Bdellovibrionota</taxon>
        <taxon>Bdellovibrionia</taxon>
        <taxon>Bdellovibrionales</taxon>
        <taxon>Pseudobdellovibrionaceae</taxon>
        <taxon>Micavibrio</taxon>
    </lineage>
</organism>
<keyword evidence="2" id="KW-1185">Reference proteome</keyword>
<protein>
    <submittedName>
        <fullName evidence="1">Uncharacterized protein</fullName>
    </submittedName>
</protein>
<dbReference type="Proteomes" id="UP000009286">
    <property type="component" value="Chromosome"/>
</dbReference>
<dbReference type="HOGENOM" id="CLU_203201_0_0_5"/>
<dbReference type="AlphaFoldDB" id="G2KNJ3"/>
<accession>G2KNJ3</accession>
<dbReference type="EMBL" id="CP002382">
    <property type="protein sequence ID" value="AEP09841.1"/>
    <property type="molecule type" value="Genomic_DNA"/>
</dbReference>
<dbReference type="KEGG" id="mai:MICA_1523"/>
<proteinExistence type="predicted"/>
<gene>
    <name evidence="1" type="ordered locus">MICA_1523</name>
</gene>
<dbReference type="OrthoDB" id="9910327at2"/>
<name>G2KNJ3_MICAA</name>
<evidence type="ECO:0000313" key="1">
    <source>
        <dbReference type="EMBL" id="AEP09841.1"/>
    </source>
</evidence>
<evidence type="ECO:0000313" key="2">
    <source>
        <dbReference type="Proteomes" id="UP000009286"/>
    </source>
</evidence>
<dbReference type="RefSeq" id="WP_014103064.1">
    <property type="nucleotide sequence ID" value="NC_016026.1"/>
</dbReference>
<reference evidence="1 2" key="1">
    <citation type="journal article" date="2011" name="BMC Genomics">
        <title>Genomic insights into an obligate epibiotic bacterial predator: Micavibrio aeruginosavorus ARL-13.</title>
        <authorList>
            <person name="Wang Z."/>
            <person name="Kadouri D."/>
            <person name="Wu M."/>
        </authorList>
    </citation>
    <scope>NUCLEOTIDE SEQUENCE [LARGE SCALE GENOMIC DNA]</scope>
    <source>
        <strain evidence="1 2">ARL-13</strain>
    </source>
</reference>
<sequence length="70" mass="7032">MSDGSRTATFLNQGPLTVEGDMDVLRPVQDVVNTMTPTSSAGARSVPHLNQPVAGGGGAAIGIMIARPAA</sequence>